<keyword evidence="1" id="KW-0732">Signal</keyword>
<reference evidence="3" key="1">
    <citation type="journal article" date="2019" name="Int. J. Syst. Evol. Microbiol.">
        <title>The Global Catalogue of Microorganisms (GCM) 10K type strain sequencing project: providing services to taxonomists for standard genome sequencing and annotation.</title>
        <authorList>
            <consortium name="The Broad Institute Genomics Platform"/>
            <consortium name="The Broad Institute Genome Sequencing Center for Infectious Disease"/>
            <person name="Wu L."/>
            <person name="Ma J."/>
        </authorList>
    </citation>
    <scope>NUCLEOTIDE SEQUENCE [LARGE SCALE GENOMIC DNA]</scope>
    <source>
        <strain evidence="3">JCM 19635</strain>
    </source>
</reference>
<protein>
    <submittedName>
        <fullName evidence="2">Uncharacterized protein</fullName>
    </submittedName>
</protein>
<dbReference type="Proteomes" id="UP001596513">
    <property type="component" value="Unassembled WGS sequence"/>
</dbReference>
<name>A0ABW2U7Z8_9BACT</name>
<keyword evidence="3" id="KW-1185">Reference proteome</keyword>
<accession>A0ABW2U7Z8</accession>
<proteinExistence type="predicted"/>
<comment type="caution">
    <text evidence="2">The sequence shown here is derived from an EMBL/GenBank/DDBJ whole genome shotgun (WGS) entry which is preliminary data.</text>
</comment>
<gene>
    <name evidence="2" type="ORF">ACFQT0_21355</name>
</gene>
<dbReference type="EMBL" id="JBHTEK010000001">
    <property type="protein sequence ID" value="MFC7669628.1"/>
    <property type="molecule type" value="Genomic_DNA"/>
</dbReference>
<organism evidence="2 3">
    <name type="scientific">Hymenobacter humi</name>
    <dbReference type="NCBI Taxonomy" id="1411620"/>
    <lineage>
        <taxon>Bacteria</taxon>
        <taxon>Pseudomonadati</taxon>
        <taxon>Bacteroidota</taxon>
        <taxon>Cytophagia</taxon>
        <taxon>Cytophagales</taxon>
        <taxon>Hymenobacteraceae</taxon>
        <taxon>Hymenobacter</taxon>
    </lineage>
</organism>
<evidence type="ECO:0000313" key="3">
    <source>
        <dbReference type="Proteomes" id="UP001596513"/>
    </source>
</evidence>
<evidence type="ECO:0000256" key="1">
    <source>
        <dbReference type="SAM" id="SignalP"/>
    </source>
</evidence>
<dbReference type="RefSeq" id="WP_380205120.1">
    <property type="nucleotide sequence ID" value="NZ_JBHTEK010000001.1"/>
</dbReference>
<sequence length="88" mass="9335">MMTLFRTYRRLVLPALLLGAGAAPAQVAPSLPLSADPARAVFAPAARERTLTQRRGTASVALPFFDDFTSPSKALPKSRTGCPPAAPW</sequence>
<evidence type="ECO:0000313" key="2">
    <source>
        <dbReference type="EMBL" id="MFC7669628.1"/>
    </source>
</evidence>
<feature type="signal peptide" evidence="1">
    <location>
        <begin position="1"/>
        <end position="25"/>
    </location>
</feature>
<feature type="chain" id="PRO_5046714712" evidence="1">
    <location>
        <begin position="26"/>
        <end position="88"/>
    </location>
</feature>